<sequence>MRFAVAATFAGLSAIAAAADGWTAGGYGPPPSNTSSSVTGGTTAAPVLPQKPSYTTEVVTELTTYCPESTQITHGGVTYTVTSATTLTITNCPCTVTKPVYSSVVTSCSTCVPSSPVAPPYPSGNATTPVSPNMPPVKPTGTGSYVPPSTTSPIVPGYTGAATKASFGVILAAAGFIAAL</sequence>
<dbReference type="PANTHER" id="PTHR35523">
    <property type="entry name" value="CELL WALL PROTEIN SED1"/>
    <property type="match status" value="1"/>
</dbReference>
<keyword evidence="4" id="KW-1185">Reference proteome</keyword>
<dbReference type="GO" id="GO:0009277">
    <property type="term" value="C:fungal-type cell wall"/>
    <property type="evidence" value="ECO:0007669"/>
    <property type="project" value="TreeGrafter"/>
</dbReference>
<protein>
    <submittedName>
        <fullName evidence="3">Uncharacterized protein</fullName>
    </submittedName>
</protein>
<dbReference type="GO" id="GO:0005199">
    <property type="term" value="F:structural constituent of cell wall"/>
    <property type="evidence" value="ECO:0007669"/>
    <property type="project" value="InterPro"/>
</dbReference>
<dbReference type="GO" id="GO:0031505">
    <property type="term" value="P:fungal-type cell wall organization"/>
    <property type="evidence" value="ECO:0007669"/>
    <property type="project" value="InterPro"/>
</dbReference>
<keyword evidence="2" id="KW-0732">Signal</keyword>
<organism evidence="3 4">
    <name type="scientific">Pseudocercospora musae</name>
    <dbReference type="NCBI Taxonomy" id="113226"/>
    <lineage>
        <taxon>Eukaryota</taxon>
        <taxon>Fungi</taxon>
        <taxon>Dikarya</taxon>
        <taxon>Ascomycota</taxon>
        <taxon>Pezizomycotina</taxon>
        <taxon>Dothideomycetes</taxon>
        <taxon>Dothideomycetidae</taxon>
        <taxon>Mycosphaerellales</taxon>
        <taxon>Mycosphaerellaceae</taxon>
        <taxon>Pseudocercospora</taxon>
    </lineage>
</organism>
<evidence type="ECO:0000313" key="4">
    <source>
        <dbReference type="Proteomes" id="UP000073492"/>
    </source>
</evidence>
<gene>
    <name evidence="3" type="ORF">AC579_8157</name>
</gene>
<name>A0A139IUL3_9PEZI</name>
<accession>A0A139IUL3</accession>
<comment type="caution">
    <text evidence="3">The sequence shown here is derived from an EMBL/GenBank/DDBJ whole genome shotgun (WGS) entry which is preliminary data.</text>
</comment>
<evidence type="ECO:0000313" key="3">
    <source>
        <dbReference type="EMBL" id="KXT18447.1"/>
    </source>
</evidence>
<evidence type="ECO:0000256" key="2">
    <source>
        <dbReference type="SAM" id="SignalP"/>
    </source>
</evidence>
<dbReference type="OrthoDB" id="3650488at2759"/>
<dbReference type="STRING" id="113226.A0A139IUL3"/>
<dbReference type="AlphaFoldDB" id="A0A139IUL3"/>
<dbReference type="InterPro" id="IPR038843">
    <property type="entry name" value="Sed1/Spi1"/>
</dbReference>
<reference evidence="3 4" key="1">
    <citation type="submission" date="2015-07" db="EMBL/GenBank/DDBJ databases">
        <title>Comparative genomics of the Sigatoka disease complex on banana suggests a link between parallel evolutionary changes in Pseudocercospora fijiensis and Pseudocercospora eumusae and increased virulence on the banana host.</title>
        <authorList>
            <person name="Chang T.-C."/>
            <person name="Salvucci A."/>
            <person name="Crous P.W."/>
            <person name="Stergiopoulos I."/>
        </authorList>
    </citation>
    <scope>NUCLEOTIDE SEQUENCE [LARGE SCALE GENOMIC DNA]</scope>
    <source>
        <strain evidence="3 4">CBS 116634</strain>
    </source>
</reference>
<feature type="compositionally biased region" description="Low complexity" evidence="1">
    <location>
        <begin position="33"/>
        <end position="46"/>
    </location>
</feature>
<feature type="chain" id="PRO_5007297735" evidence="2">
    <location>
        <begin position="19"/>
        <end position="180"/>
    </location>
</feature>
<dbReference type="Proteomes" id="UP000073492">
    <property type="component" value="Unassembled WGS sequence"/>
</dbReference>
<dbReference type="PANTHER" id="PTHR35523:SF1">
    <property type="entry name" value="CELL WALL PROTEIN SED1"/>
    <property type="match status" value="1"/>
</dbReference>
<evidence type="ECO:0000256" key="1">
    <source>
        <dbReference type="SAM" id="MobiDB-lite"/>
    </source>
</evidence>
<feature type="signal peptide" evidence="2">
    <location>
        <begin position="1"/>
        <end position="18"/>
    </location>
</feature>
<proteinExistence type="predicted"/>
<feature type="region of interest" description="Disordered" evidence="1">
    <location>
        <begin position="28"/>
        <end position="49"/>
    </location>
</feature>
<dbReference type="EMBL" id="LFZO01000007">
    <property type="protein sequence ID" value="KXT18447.1"/>
    <property type="molecule type" value="Genomic_DNA"/>
</dbReference>